<evidence type="ECO:0000313" key="9">
    <source>
        <dbReference type="Proteomes" id="UP000319160"/>
    </source>
</evidence>
<gene>
    <name evidence="8" type="ORF">FHL15_007395</name>
</gene>
<dbReference type="GO" id="GO:0016705">
    <property type="term" value="F:oxidoreductase activity, acting on paired donors, with incorporation or reduction of molecular oxygen"/>
    <property type="evidence" value="ECO:0007669"/>
    <property type="project" value="InterPro"/>
</dbReference>
<dbReference type="CDD" id="cd11041">
    <property type="entry name" value="CYP503A1-like"/>
    <property type="match status" value="1"/>
</dbReference>
<evidence type="ECO:0000313" key="8">
    <source>
        <dbReference type="EMBL" id="TRX91613.1"/>
    </source>
</evidence>
<evidence type="ECO:0000256" key="5">
    <source>
        <dbReference type="ARBA" id="ARBA00023004"/>
    </source>
</evidence>
<dbReference type="GO" id="GO:0004497">
    <property type="term" value="F:monooxygenase activity"/>
    <property type="evidence" value="ECO:0007669"/>
    <property type="project" value="UniProtKB-KW"/>
</dbReference>
<dbReference type="SUPFAM" id="SSF48264">
    <property type="entry name" value="Cytochrome P450"/>
    <property type="match status" value="1"/>
</dbReference>
<organism evidence="8 9">
    <name type="scientific">Xylaria flabelliformis</name>
    <dbReference type="NCBI Taxonomy" id="2512241"/>
    <lineage>
        <taxon>Eukaryota</taxon>
        <taxon>Fungi</taxon>
        <taxon>Dikarya</taxon>
        <taxon>Ascomycota</taxon>
        <taxon>Pezizomycotina</taxon>
        <taxon>Sordariomycetes</taxon>
        <taxon>Xylariomycetidae</taxon>
        <taxon>Xylariales</taxon>
        <taxon>Xylariaceae</taxon>
        <taxon>Xylaria</taxon>
    </lineage>
</organism>
<dbReference type="AlphaFoldDB" id="A0A553HUH6"/>
<dbReference type="PANTHER" id="PTHR46206">
    <property type="entry name" value="CYTOCHROME P450"/>
    <property type="match status" value="1"/>
</dbReference>
<dbReference type="Proteomes" id="UP000319160">
    <property type="component" value="Unassembled WGS sequence"/>
</dbReference>
<accession>A0A553HUH6</accession>
<evidence type="ECO:0000256" key="4">
    <source>
        <dbReference type="ARBA" id="ARBA00023002"/>
    </source>
</evidence>
<protein>
    <recommendedName>
        <fullName evidence="10">Cytochrome P450</fullName>
    </recommendedName>
</protein>
<dbReference type="GO" id="GO:0005506">
    <property type="term" value="F:iron ion binding"/>
    <property type="evidence" value="ECO:0007669"/>
    <property type="project" value="InterPro"/>
</dbReference>
<dbReference type="PANTHER" id="PTHR46206:SF9">
    <property type="entry name" value="CYTOCHROME P450"/>
    <property type="match status" value="1"/>
</dbReference>
<evidence type="ECO:0000256" key="7">
    <source>
        <dbReference type="PIRSR" id="PIRSR602403-1"/>
    </source>
</evidence>
<evidence type="ECO:0000256" key="1">
    <source>
        <dbReference type="ARBA" id="ARBA00001971"/>
    </source>
</evidence>
<keyword evidence="9" id="KW-1185">Reference proteome</keyword>
<dbReference type="Pfam" id="PF00067">
    <property type="entry name" value="p450"/>
    <property type="match status" value="1"/>
</dbReference>
<dbReference type="Gene3D" id="1.10.630.10">
    <property type="entry name" value="Cytochrome P450"/>
    <property type="match status" value="1"/>
</dbReference>
<keyword evidence="3 7" id="KW-0479">Metal-binding</keyword>
<keyword evidence="5 7" id="KW-0408">Iron</keyword>
<evidence type="ECO:0000256" key="2">
    <source>
        <dbReference type="ARBA" id="ARBA00010617"/>
    </source>
</evidence>
<sequence length="547" mass="62594">MEVYSAPSIIHQNNSFDESLLAGVLGVSAVEYLHAFSVWQALVLSVCLFLGVDALLTRQRITVAGTPVFGYKSWLEPSFFLKLRYAWSANKIISEGYKEYSLHDKPFVLRRQDHDVTILPTKYVTELRSIPNSKLSRGRANFLEWGDRWAMRTLWSHSEWAIKAISENKNGQLGKYLEVMRKEFDHAWKIEMPQLDDWKEVDHQHIIRMISVRIIGRMVVGEEACRTPEWLDLAENFTEDFVAASLIMRILPSILHPIFTNIIPQRWRLRRRLKLARKIVDPIIARHNEVLKKRAQGIQVEEEDCMINWILNNADDQMQYVLDKMHIIMLAIQVPASHTTAMAISNMLFDLCVYPEWTPTLRAEVEATLDELGPIGHATPVKDWVAKLEILDSFFNESQRLSQPLSITPNRYAVQSVTFKDGLVVPKGALLGFVGIHNQIDPAIAPQPELFDPLRSYRKRHSAPDEMTKHLAGHPSQENFAFGYGGQACPGRLIAVNVLKMVTSRLVTEYEFQSPPGRAGQPNKIYLLEFIFPDPAATIMMRKIRVT</sequence>
<evidence type="ECO:0000256" key="3">
    <source>
        <dbReference type="ARBA" id="ARBA00022723"/>
    </source>
</evidence>
<dbReference type="OrthoDB" id="1844152at2759"/>
<dbReference type="EMBL" id="VFLP01000043">
    <property type="protein sequence ID" value="TRX91613.1"/>
    <property type="molecule type" value="Genomic_DNA"/>
</dbReference>
<dbReference type="STRING" id="2512241.A0A553HUH6"/>
<name>A0A553HUH6_9PEZI</name>
<proteinExistence type="inferred from homology"/>
<keyword evidence="4" id="KW-0560">Oxidoreductase</keyword>
<dbReference type="InterPro" id="IPR002403">
    <property type="entry name" value="Cyt_P450_E_grp-IV"/>
</dbReference>
<evidence type="ECO:0008006" key="10">
    <source>
        <dbReference type="Google" id="ProtNLM"/>
    </source>
</evidence>
<comment type="similarity">
    <text evidence="2">Belongs to the cytochrome P450 family.</text>
</comment>
<evidence type="ECO:0000256" key="6">
    <source>
        <dbReference type="ARBA" id="ARBA00023033"/>
    </source>
</evidence>
<feature type="binding site" description="axial binding residue" evidence="7">
    <location>
        <position position="489"/>
    </location>
    <ligand>
        <name>heme</name>
        <dbReference type="ChEBI" id="CHEBI:30413"/>
    </ligand>
    <ligandPart>
        <name>Fe</name>
        <dbReference type="ChEBI" id="CHEBI:18248"/>
    </ligandPart>
</feature>
<dbReference type="InterPro" id="IPR001128">
    <property type="entry name" value="Cyt_P450"/>
</dbReference>
<comment type="caution">
    <text evidence="8">The sequence shown here is derived from an EMBL/GenBank/DDBJ whole genome shotgun (WGS) entry which is preliminary data.</text>
</comment>
<reference evidence="9" key="1">
    <citation type="submission" date="2019-06" db="EMBL/GenBank/DDBJ databases">
        <title>Draft genome sequence of the griseofulvin-producing fungus Xylaria cubensis strain G536.</title>
        <authorList>
            <person name="Mead M.E."/>
            <person name="Raja H.A."/>
            <person name="Steenwyk J.L."/>
            <person name="Knowles S.L."/>
            <person name="Oberlies N.H."/>
            <person name="Rokas A."/>
        </authorList>
    </citation>
    <scope>NUCLEOTIDE SEQUENCE [LARGE SCALE GENOMIC DNA]</scope>
    <source>
        <strain evidence="9">G536</strain>
    </source>
</reference>
<dbReference type="InterPro" id="IPR036396">
    <property type="entry name" value="Cyt_P450_sf"/>
</dbReference>
<dbReference type="PRINTS" id="PR00465">
    <property type="entry name" value="EP450IV"/>
</dbReference>
<dbReference type="GO" id="GO:0020037">
    <property type="term" value="F:heme binding"/>
    <property type="evidence" value="ECO:0007669"/>
    <property type="project" value="InterPro"/>
</dbReference>
<keyword evidence="7" id="KW-0349">Heme</keyword>
<keyword evidence="6" id="KW-0503">Monooxygenase</keyword>
<comment type="cofactor">
    <cofactor evidence="1 7">
        <name>heme</name>
        <dbReference type="ChEBI" id="CHEBI:30413"/>
    </cofactor>
</comment>